<evidence type="ECO:0000313" key="3">
    <source>
        <dbReference type="Proteomes" id="UP000248806"/>
    </source>
</evidence>
<feature type="transmembrane region" description="Helical" evidence="1">
    <location>
        <begin position="213"/>
        <end position="235"/>
    </location>
</feature>
<name>A0A326UDN2_THEHA</name>
<dbReference type="OrthoDB" id="1701852at2"/>
<keyword evidence="1" id="KW-1133">Transmembrane helix</keyword>
<evidence type="ECO:0000256" key="1">
    <source>
        <dbReference type="SAM" id="Phobius"/>
    </source>
</evidence>
<gene>
    <name evidence="2" type="ORF">EI42_00807</name>
</gene>
<organism evidence="2 3">
    <name type="scientific">Thermosporothrix hazakensis</name>
    <dbReference type="NCBI Taxonomy" id="644383"/>
    <lineage>
        <taxon>Bacteria</taxon>
        <taxon>Bacillati</taxon>
        <taxon>Chloroflexota</taxon>
        <taxon>Ktedonobacteria</taxon>
        <taxon>Ktedonobacterales</taxon>
        <taxon>Thermosporotrichaceae</taxon>
        <taxon>Thermosporothrix</taxon>
    </lineage>
</organism>
<protein>
    <submittedName>
        <fullName evidence="2">ABC-2 type transport system permease protein</fullName>
    </submittedName>
</protein>
<dbReference type="RefSeq" id="WP_111319032.1">
    <property type="nucleotide sequence ID" value="NZ_BIFX01000001.1"/>
</dbReference>
<sequence>MTLLRGMGAEFLKLRRSMTLWLTVLFPLLCMLAFGWYLATTHRMTWDNLQETFLIWLVFWSAGGTALQAALAANMDGQNWRALLARPVEPGIQLGAKYLTLLVLLLLHALWFSVLILITGLLLHAEGEILWGSLLGAPLATTLFVMPMLLLYTWLATAKGFGWTIGLGGIGMLVGTLLGTTSMGDAVWMYVPWAWPFRFPMMAHALSTNWPQLLFPVVATVVLTVTVLWVSIRWFRRREW</sequence>
<feature type="transmembrane region" description="Helical" evidence="1">
    <location>
        <begin position="53"/>
        <end position="77"/>
    </location>
</feature>
<feature type="transmembrane region" description="Helical" evidence="1">
    <location>
        <begin position="167"/>
        <end position="193"/>
    </location>
</feature>
<proteinExistence type="predicted"/>
<feature type="transmembrane region" description="Helical" evidence="1">
    <location>
        <begin position="98"/>
        <end position="123"/>
    </location>
</feature>
<keyword evidence="3" id="KW-1185">Reference proteome</keyword>
<evidence type="ECO:0000313" key="2">
    <source>
        <dbReference type="EMBL" id="PZW36628.1"/>
    </source>
</evidence>
<feature type="transmembrane region" description="Helical" evidence="1">
    <location>
        <begin position="129"/>
        <end position="155"/>
    </location>
</feature>
<dbReference type="Pfam" id="PF12730">
    <property type="entry name" value="ABC2_membrane_4"/>
    <property type="match status" value="1"/>
</dbReference>
<comment type="caution">
    <text evidence="2">The sequence shown here is derived from an EMBL/GenBank/DDBJ whole genome shotgun (WGS) entry which is preliminary data.</text>
</comment>
<keyword evidence="1" id="KW-0812">Transmembrane</keyword>
<feature type="transmembrane region" description="Helical" evidence="1">
    <location>
        <begin position="20"/>
        <end position="38"/>
    </location>
</feature>
<dbReference type="AlphaFoldDB" id="A0A326UDN2"/>
<accession>A0A326UDN2</accession>
<dbReference type="EMBL" id="QKUF01000001">
    <property type="protein sequence ID" value="PZW36628.1"/>
    <property type="molecule type" value="Genomic_DNA"/>
</dbReference>
<dbReference type="Proteomes" id="UP000248806">
    <property type="component" value="Unassembled WGS sequence"/>
</dbReference>
<reference evidence="2 3" key="1">
    <citation type="submission" date="2018-06" db="EMBL/GenBank/DDBJ databases">
        <title>Genomic Encyclopedia of Archaeal and Bacterial Type Strains, Phase II (KMG-II): from individual species to whole genera.</title>
        <authorList>
            <person name="Goeker M."/>
        </authorList>
    </citation>
    <scope>NUCLEOTIDE SEQUENCE [LARGE SCALE GENOMIC DNA]</scope>
    <source>
        <strain evidence="2 3">ATCC BAA-1881</strain>
    </source>
</reference>
<keyword evidence="1" id="KW-0472">Membrane</keyword>